<protein>
    <submittedName>
        <fullName evidence="6">Murein transglycosylase</fullName>
    </submittedName>
</protein>
<dbReference type="InterPro" id="IPR000189">
    <property type="entry name" value="Transglyc_AS"/>
</dbReference>
<name>A0A178MQP1_9PROT</name>
<evidence type="ECO:0000256" key="3">
    <source>
        <dbReference type="ARBA" id="ARBA00022729"/>
    </source>
</evidence>
<dbReference type="Gene3D" id="1.10.530.10">
    <property type="match status" value="1"/>
</dbReference>
<dbReference type="InterPro" id="IPR008939">
    <property type="entry name" value="Lytic_TGlycosylase_superhlx_U"/>
</dbReference>
<dbReference type="SUPFAM" id="SSF53955">
    <property type="entry name" value="Lysozyme-like"/>
    <property type="match status" value="1"/>
</dbReference>
<feature type="domain" description="Transglycosylase SLT" evidence="5">
    <location>
        <begin position="440"/>
        <end position="538"/>
    </location>
</feature>
<comment type="similarity">
    <text evidence="2">Belongs to the virb1 family.</text>
</comment>
<dbReference type="InterPro" id="IPR008258">
    <property type="entry name" value="Transglycosylase_SLT_dom_1"/>
</dbReference>
<dbReference type="PANTHER" id="PTHR37423:SF2">
    <property type="entry name" value="MEMBRANE-BOUND LYTIC MUREIN TRANSGLYCOSYLASE C"/>
    <property type="match status" value="1"/>
</dbReference>
<dbReference type="RefSeq" id="WP_068492658.1">
    <property type="nucleotide sequence ID" value="NZ_LWQT01000055.1"/>
</dbReference>
<dbReference type="EMBL" id="LWQT01000055">
    <property type="protein sequence ID" value="OAN50264.1"/>
    <property type="molecule type" value="Genomic_DNA"/>
</dbReference>
<sequence>MRDRLLPVIMLAIMTTAFPAWAEQAAPGVKTQLAAADGPMTAAILPGSNREARVSALPRPLSVADAEIYKRAFQLQAQGQTAAADRELGRVKDELLKGHVLAQRLLASGAKAKLPELRAWLADYSDLPQAEAVYRLAAASKGARGLHAPARSGSLKGTGIDTEADTAMWEEAAFNIEDSSPKVRAFKARLRQALRDDESAKAEAMLTSAEAQSLSALEFDRLRLMVAADHFAGGRDDKAAALALASAERSGEQLTGAHWISGLALWRQGQPEQARRHFEAAANAPEGQDWQSAAGAFWAARANLVVKRPEAVNHWLEVAATYPRTFYGMLARAELGYANQFSWDTPPFTEGDAEMLMRVPSARRALALLQLGERSAAEDELRRLYPSASKALRQSMLVLAYAGQMPALAVRMGGSLPRENGRVHDAAAFPVPDWTPKGGWQVDKALVYALVRQESSFNPSARSGAGAVGLMQLMPATAASVAGGKLSRDRLTDPEVNLGLGQRYVSKLLAEEPVSGNLMMMAAAYNAGPGNLARWLQAIRHGGDPLLFVESLPSRETRVFTQRVMTSYWVYQSRMGQSAESLDALASGGWPLYSGQDPQPVSTRR</sequence>
<keyword evidence="7" id="KW-1185">Reference proteome</keyword>
<proteinExistence type="inferred from homology"/>
<dbReference type="SUPFAM" id="SSF48435">
    <property type="entry name" value="Bacterial muramidases"/>
    <property type="match status" value="1"/>
</dbReference>
<keyword evidence="3 4" id="KW-0732">Signal</keyword>
<dbReference type="CDD" id="cd13401">
    <property type="entry name" value="Slt70-like"/>
    <property type="match status" value="1"/>
</dbReference>
<evidence type="ECO:0000256" key="4">
    <source>
        <dbReference type="SAM" id="SignalP"/>
    </source>
</evidence>
<evidence type="ECO:0000256" key="2">
    <source>
        <dbReference type="ARBA" id="ARBA00009387"/>
    </source>
</evidence>
<dbReference type="GO" id="GO:0000270">
    <property type="term" value="P:peptidoglycan metabolic process"/>
    <property type="evidence" value="ECO:0007669"/>
    <property type="project" value="InterPro"/>
</dbReference>
<evidence type="ECO:0000259" key="5">
    <source>
        <dbReference type="Pfam" id="PF01464"/>
    </source>
</evidence>
<dbReference type="Pfam" id="PF01464">
    <property type="entry name" value="SLT"/>
    <property type="match status" value="1"/>
</dbReference>
<dbReference type="AlphaFoldDB" id="A0A178MQP1"/>
<evidence type="ECO:0000313" key="6">
    <source>
        <dbReference type="EMBL" id="OAN50264.1"/>
    </source>
</evidence>
<dbReference type="Proteomes" id="UP000078428">
    <property type="component" value="Unassembled WGS sequence"/>
</dbReference>
<dbReference type="GO" id="GO:0004553">
    <property type="term" value="F:hydrolase activity, hydrolyzing O-glycosyl compounds"/>
    <property type="evidence" value="ECO:0007669"/>
    <property type="project" value="InterPro"/>
</dbReference>
<comment type="similarity">
    <text evidence="1">Belongs to the transglycosylase Slt family.</text>
</comment>
<dbReference type="GO" id="GO:0016020">
    <property type="term" value="C:membrane"/>
    <property type="evidence" value="ECO:0007669"/>
    <property type="project" value="InterPro"/>
</dbReference>
<gene>
    <name evidence="6" type="ORF">A6A04_02355</name>
</gene>
<dbReference type="STRING" id="1285242.A6A04_02355"/>
<comment type="caution">
    <text evidence="6">The sequence shown here is derived from an EMBL/GenBank/DDBJ whole genome shotgun (WGS) entry which is preliminary data.</text>
</comment>
<dbReference type="GO" id="GO:0042597">
    <property type="term" value="C:periplasmic space"/>
    <property type="evidence" value="ECO:0007669"/>
    <property type="project" value="InterPro"/>
</dbReference>
<reference evidence="6 7" key="1">
    <citation type="submission" date="2016-04" db="EMBL/GenBank/DDBJ databases">
        <title>Draft genome sequence of freshwater magnetotactic bacteria Magnetospirillum marisnigri SP-1 and Magnetospirillum moscoviense BB-1.</title>
        <authorList>
            <person name="Koziaeva V."/>
            <person name="Dziuba M.V."/>
            <person name="Ivanov T.M."/>
            <person name="Kuznetsov B."/>
            <person name="Grouzdev D.S."/>
        </authorList>
    </citation>
    <scope>NUCLEOTIDE SEQUENCE [LARGE SCALE GENOMIC DNA]</scope>
    <source>
        <strain evidence="6 7">SP-1</strain>
    </source>
</reference>
<dbReference type="InterPro" id="IPR023346">
    <property type="entry name" value="Lysozyme-like_dom_sf"/>
</dbReference>
<dbReference type="GO" id="GO:0008933">
    <property type="term" value="F:peptidoglycan lytic transglycosylase activity"/>
    <property type="evidence" value="ECO:0007669"/>
    <property type="project" value="InterPro"/>
</dbReference>
<feature type="chain" id="PRO_5008092128" evidence="4">
    <location>
        <begin position="23"/>
        <end position="605"/>
    </location>
</feature>
<dbReference type="PROSITE" id="PS00922">
    <property type="entry name" value="TRANSGLYCOSYLASE"/>
    <property type="match status" value="1"/>
</dbReference>
<feature type="signal peptide" evidence="4">
    <location>
        <begin position="1"/>
        <end position="22"/>
    </location>
</feature>
<dbReference type="Gene3D" id="1.25.20.10">
    <property type="entry name" value="Bacterial muramidases"/>
    <property type="match status" value="2"/>
</dbReference>
<accession>A0A178MQP1</accession>
<evidence type="ECO:0000256" key="1">
    <source>
        <dbReference type="ARBA" id="ARBA00007734"/>
    </source>
</evidence>
<dbReference type="OrthoDB" id="9815002at2"/>
<dbReference type="PANTHER" id="PTHR37423">
    <property type="entry name" value="SOLUBLE LYTIC MUREIN TRANSGLYCOSYLASE-RELATED"/>
    <property type="match status" value="1"/>
</dbReference>
<organism evidence="6 7">
    <name type="scientific">Paramagnetospirillum marisnigri</name>
    <dbReference type="NCBI Taxonomy" id="1285242"/>
    <lineage>
        <taxon>Bacteria</taxon>
        <taxon>Pseudomonadati</taxon>
        <taxon>Pseudomonadota</taxon>
        <taxon>Alphaproteobacteria</taxon>
        <taxon>Rhodospirillales</taxon>
        <taxon>Magnetospirillaceae</taxon>
        <taxon>Paramagnetospirillum</taxon>
    </lineage>
</organism>
<evidence type="ECO:0000313" key="7">
    <source>
        <dbReference type="Proteomes" id="UP000078428"/>
    </source>
</evidence>